<protein>
    <submittedName>
        <fullName evidence="1">Uncharacterized protein</fullName>
    </submittedName>
</protein>
<comment type="caution">
    <text evidence="1">The sequence shown here is derived from an EMBL/GenBank/DDBJ whole genome shotgun (WGS) entry which is preliminary data.</text>
</comment>
<dbReference type="Proteomes" id="UP000022910">
    <property type="component" value="Unassembled WGS sequence"/>
</dbReference>
<dbReference type="AlphaFoldDB" id="A0A015KK28"/>
<proteinExistence type="predicted"/>
<sequence length="90" mass="10486">MKKPVDVRCRVMNVGNTGRLKVILLREDAGIEQKTVSSLLSLEKWLLDCFGLPIMYRNKSDKHLRDYLKVERGGVNKSFKQLYEDYINNP</sequence>
<dbReference type="EMBL" id="JEMT01000291">
    <property type="protein sequence ID" value="EXX79970.1"/>
    <property type="molecule type" value="Genomic_DNA"/>
</dbReference>
<dbReference type="OrthoDB" id="2387236at2759"/>
<accession>A0A015KK28</accession>
<dbReference type="HOGENOM" id="CLU_2442011_0_0_1"/>
<reference evidence="1 2" key="1">
    <citation type="submission" date="2014-02" db="EMBL/GenBank/DDBJ databases">
        <title>Single nucleus genome sequencing reveals high similarity among nuclei of an endomycorrhizal fungus.</title>
        <authorList>
            <person name="Lin K."/>
            <person name="Geurts R."/>
            <person name="Zhang Z."/>
            <person name="Limpens E."/>
            <person name="Saunders D.G."/>
            <person name="Mu D."/>
            <person name="Pang E."/>
            <person name="Cao H."/>
            <person name="Cha H."/>
            <person name="Lin T."/>
            <person name="Zhou Q."/>
            <person name="Shang Y."/>
            <person name="Li Y."/>
            <person name="Ivanov S."/>
            <person name="Sharma T."/>
            <person name="Velzen R.V."/>
            <person name="Ruijter N.D."/>
            <person name="Aanen D.K."/>
            <person name="Win J."/>
            <person name="Kamoun S."/>
            <person name="Bisseling T."/>
            <person name="Huang S."/>
        </authorList>
    </citation>
    <scope>NUCLEOTIDE SEQUENCE [LARGE SCALE GENOMIC DNA]</scope>
    <source>
        <strain evidence="2">DAOM197198w</strain>
    </source>
</reference>
<name>A0A015KK28_RHIIW</name>
<organism evidence="1 2">
    <name type="scientific">Rhizophagus irregularis (strain DAOM 197198w)</name>
    <name type="common">Glomus intraradices</name>
    <dbReference type="NCBI Taxonomy" id="1432141"/>
    <lineage>
        <taxon>Eukaryota</taxon>
        <taxon>Fungi</taxon>
        <taxon>Fungi incertae sedis</taxon>
        <taxon>Mucoromycota</taxon>
        <taxon>Glomeromycotina</taxon>
        <taxon>Glomeromycetes</taxon>
        <taxon>Glomerales</taxon>
        <taxon>Glomeraceae</taxon>
        <taxon>Rhizophagus</taxon>
    </lineage>
</organism>
<keyword evidence="2" id="KW-1185">Reference proteome</keyword>
<evidence type="ECO:0000313" key="2">
    <source>
        <dbReference type="Proteomes" id="UP000022910"/>
    </source>
</evidence>
<evidence type="ECO:0000313" key="1">
    <source>
        <dbReference type="EMBL" id="EXX79970.1"/>
    </source>
</evidence>
<gene>
    <name evidence="1" type="ORF">RirG_000480</name>
</gene>